<gene>
    <name evidence="4" type="ORF">IPV69_25900</name>
</gene>
<feature type="domain" description="DUF2341" evidence="3">
    <location>
        <begin position="58"/>
        <end position="122"/>
    </location>
</feature>
<dbReference type="AlphaFoldDB" id="A0A7M2X4H2"/>
<dbReference type="PANTHER" id="PTHR31988">
    <property type="entry name" value="ESTERASE, PUTATIVE (DUF303)-RELATED"/>
    <property type="match status" value="1"/>
</dbReference>
<dbReference type="Pfam" id="PF13385">
    <property type="entry name" value="Laminin_G_3"/>
    <property type="match status" value="1"/>
</dbReference>
<evidence type="ECO:0000256" key="1">
    <source>
        <dbReference type="ARBA" id="ARBA00022801"/>
    </source>
</evidence>
<keyword evidence="1" id="KW-0378">Hydrolase</keyword>
<dbReference type="Gene3D" id="3.40.50.1110">
    <property type="entry name" value="SGNH hydrolase"/>
    <property type="match status" value="1"/>
</dbReference>
<dbReference type="PANTHER" id="PTHR31988:SF19">
    <property type="entry name" value="9-O-ACETYL-N-ACETYLNEURAMINIC ACID DEACETYLASE-RELATED"/>
    <property type="match status" value="1"/>
</dbReference>
<dbReference type="InterPro" id="IPR052940">
    <property type="entry name" value="Carb_Esterase_6"/>
</dbReference>
<accession>A0A7M2X4H2</accession>
<feature type="domain" description="Sialate O-acetylesterase" evidence="2">
    <location>
        <begin position="681"/>
        <end position="757"/>
    </location>
</feature>
<dbReference type="Proteomes" id="UP000593765">
    <property type="component" value="Chromosome"/>
</dbReference>
<dbReference type="InterPro" id="IPR005181">
    <property type="entry name" value="SASA"/>
</dbReference>
<dbReference type="InterPro" id="IPR018765">
    <property type="entry name" value="DUF2341"/>
</dbReference>
<evidence type="ECO:0000259" key="3">
    <source>
        <dbReference type="Pfam" id="PF10102"/>
    </source>
</evidence>
<dbReference type="Gene3D" id="2.60.120.200">
    <property type="match status" value="1"/>
</dbReference>
<protein>
    <submittedName>
        <fullName evidence="4">DUF2341 domain-containing protein</fullName>
    </submittedName>
</protein>
<evidence type="ECO:0000313" key="4">
    <source>
        <dbReference type="EMBL" id="QOV92555.1"/>
    </source>
</evidence>
<organism evidence="4 5">
    <name type="scientific">Humisphaera borealis</name>
    <dbReference type="NCBI Taxonomy" id="2807512"/>
    <lineage>
        <taxon>Bacteria</taxon>
        <taxon>Pseudomonadati</taxon>
        <taxon>Planctomycetota</taxon>
        <taxon>Phycisphaerae</taxon>
        <taxon>Tepidisphaerales</taxon>
        <taxon>Tepidisphaeraceae</taxon>
        <taxon>Humisphaera</taxon>
    </lineage>
</organism>
<keyword evidence="5" id="KW-1185">Reference proteome</keyword>
<dbReference type="EMBL" id="CP063458">
    <property type="protein sequence ID" value="QOV92555.1"/>
    <property type="molecule type" value="Genomic_DNA"/>
</dbReference>
<dbReference type="InterPro" id="IPR013320">
    <property type="entry name" value="ConA-like_dom_sf"/>
</dbReference>
<dbReference type="GO" id="GO:0016788">
    <property type="term" value="F:hydrolase activity, acting on ester bonds"/>
    <property type="evidence" value="ECO:0007669"/>
    <property type="project" value="UniProtKB-ARBA"/>
</dbReference>
<name>A0A7M2X4H2_9BACT</name>
<reference evidence="4 5" key="1">
    <citation type="submission" date="2020-10" db="EMBL/GenBank/DDBJ databases">
        <title>Wide distribution of Phycisphaera-like planctomycetes from WD2101 soil group in peatlands and genome analysis of the first cultivated representative.</title>
        <authorList>
            <person name="Dedysh S.N."/>
            <person name="Beletsky A.V."/>
            <person name="Ivanova A."/>
            <person name="Kulichevskaya I.S."/>
            <person name="Suzina N.E."/>
            <person name="Philippov D.A."/>
            <person name="Rakitin A.L."/>
            <person name="Mardanov A.V."/>
            <person name="Ravin N.V."/>
        </authorList>
    </citation>
    <scope>NUCLEOTIDE SEQUENCE [LARGE SCALE GENOMIC DNA]</scope>
    <source>
        <strain evidence="4 5">M1803</strain>
    </source>
</reference>
<dbReference type="Pfam" id="PF03629">
    <property type="entry name" value="SASA"/>
    <property type="match status" value="1"/>
</dbReference>
<sequence>MLQSANAQYQGWQHSGPLTILTTPEGANLPAGTVVEGFPLLVRLDKDWFDFGKAKPFGEDIRFTAAGAPVPYQIEEWDAAKGTASIWVRIPKIEGNTRQTIHMHWGKADAASESNAKAVFNASNGYASVWHMADPVVDDAGGTESKDQGTTPTRGIVGPARHLAGKQGIFGGDKITGYPKGLGPMTTEAWFRAEQTNGTVIAWGEERRPRKVMFNFLSPPRMAIQCYFADVEAKTPLATNQWFQVVHTYSEKDSRVYVNGVLDGASTPVLDLPETSRLWIGGWYDNYKFVGDVDEVRISKVARSAEWIKLQYENQKPLQTLVGPVVQAGDTFAVSPASATVPEGKSVTFTAQAGGAQKVYWTLKSEGRETLVAVDRFAFTFDAGRVTGDKTLTLQCKAVYPDGVKTKDISISVTETIPDPVFTLKAPAEWDGRATITVEPQVTNLSAMQAKGAGELKTQWSAGPFAVIKEASPGKLILTRAQNSGKLTVTATISNGGTPVTQTATIAVTEPKVDAWVVRTPEKDEKPQQGQFYTRDDKNEGTLYYNGTLAENADGVFLKLYADDKLVKTETAKPAADKSYALSAKLKPGLIKYKVEFGTKIGAAEAVQNTVNDLVCGDAYIIDGQSNALATDTGEKSPPETHDWIRSYGRPSQNPKDNQGNLWCLPVWKAQKGEKAELGWWGMELAKRLVASQKMPICIINAAVGGTRIDQHQRSATDPADLTTIYGRMLWRVQQAKLTHGIRGILWHQGESDQGSDGPTGGYGWESYHRLFVEMSAGWKQDFPNVQHYYVFQIWPDACSMGGKKGSGDMLREKLRTLPELYSRMSIMSTHGIRPPGGCHFPLTGWAEFARLIQPLIERDNYGSVPAASITPPNLRKATLVGKETITLEFDQPVVWADHLVSQFYLDGEKNKIASGSLSGNVLTLKLKEPSTPTKITYLKESEWSQDRLLIGANGIAALTLCNVPLHKE</sequence>
<evidence type="ECO:0000313" key="5">
    <source>
        <dbReference type="Proteomes" id="UP000593765"/>
    </source>
</evidence>
<dbReference type="KEGG" id="hbs:IPV69_25900"/>
<dbReference type="Pfam" id="PF10102">
    <property type="entry name" value="DUF2341"/>
    <property type="match status" value="1"/>
</dbReference>
<evidence type="ECO:0000259" key="2">
    <source>
        <dbReference type="Pfam" id="PF03629"/>
    </source>
</evidence>
<dbReference type="InterPro" id="IPR036514">
    <property type="entry name" value="SGNH_hydro_sf"/>
</dbReference>
<proteinExistence type="predicted"/>
<dbReference type="SUPFAM" id="SSF49899">
    <property type="entry name" value="Concanavalin A-like lectins/glucanases"/>
    <property type="match status" value="1"/>
</dbReference>
<dbReference type="SUPFAM" id="SSF52266">
    <property type="entry name" value="SGNH hydrolase"/>
    <property type="match status" value="1"/>
</dbReference>